<keyword evidence="1" id="KW-0479">Metal-binding</keyword>
<dbReference type="GO" id="GO:0004601">
    <property type="term" value="F:peroxidase activity"/>
    <property type="evidence" value="ECO:0007669"/>
    <property type="project" value="InterPro"/>
</dbReference>
<evidence type="ECO:0000256" key="4">
    <source>
        <dbReference type="ARBA" id="ARBA00023002"/>
    </source>
</evidence>
<dbReference type="SUPFAM" id="SSF48113">
    <property type="entry name" value="Heme-dependent peroxidases"/>
    <property type="match status" value="1"/>
</dbReference>
<evidence type="ECO:0000313" key="7">
    <source>
        <dbReference type="Proteomes" id="UP000247409"/>
    </source>
</evidence>
<dbReference type="GO" id="GO:0006631">
    <property type="term" value="P:fatty acid metabolic process"/>
    <property type="evidence" value="ECO:0007669"/>
    <property type="project" value="UniProtKB-ARBA"/>
</dbReference>
<dbReference type="Pfam" id="PF03098">
    <property type="entry name" value="An_peroxidase"/>
    <property type="match status" value="1"/>
</dbReference>
<dbReference type="GO" id="GO:0020037">
    <property type="term" value="F:heme binding"/>
    <property type="evidence" value="ECO:0007669"/>
    <property type="project" value="InterPro"/>
</dbReference>
<reference evidence="6 7" key="1">
    <citation type="journal article" date="2018" name="Mol. Biol. Evol.">
        <title>Analysis of the draft genome of the red seaweed Gracilariopsis chorda provides insights into genome size evolution in Rhodophyta.</title>
        <authorList>
            <person name="Lee J."/>
            <person name="Yang E.C."/>
            <person name="Graf L."/>
            <person name="Yang J.H."/>
            <person name="Qiu H."/>
            <person name="Zel Zion U."/>
            <person name="Chan C.X."/>
            <person name="Stephens T.G."/>
            <person name="Weber A.P.M."/>
            <person name="Boo G.H."/>
            <person name="Boo S.M."/>
            <person name="Kim K.M."/>
            <person name="Shin Y."/>
            <person name="Jung M."/>
            <person name="Lee S.J."/>
            <person name="Yim H.S."/>
            <person name="Lee J.H."/>
            <person name="Bhattacharya D."/>
            <person name="Yoon H.S."/>
        </authorList>
    </citation>
    <scope>NUCLEOTIDE SEQUENCE [LARGE SCALE GENOMIC DNA]</scope>
    <source>
        <strain evidence="6 7">SKKU-2015</strain>
        <tissue evidence="6">Whole body</tissue>
    </source>
</reference>
<accession>A0A2V3II02</accession>
<keyword evidence="4" id="KW-0560">Oxidoreductase</keyword>
<evidence type="ECO:0000256" key="3">
    <source>
        <dbReference type="ARBA" id="ARBA00022964"/>
    </source>
</evidence>
<organism evidence="6 7">
    <name type="scientific">Gracilariopsis chorda</name>
    <dbReference type="NCBI Taxonomy" id="448386"/>
    <lineage>
        <taxon>Eukaryota</taxon>
        <taxon>Rhodophyta</taxon>
        <taxon>Florideophyceae</taxon>
        <taxon>Rhodymeniophycidae</taxon>
        <taxon>Gracilariales</taxon>
        <taxon>Gracilariaceae</taxon>
        <taxon>Gracilariopsis</taxon>
    </lineage>
</organism>
<comment type="caution">
    <text evidence="6">The sequence shown here is derived from an EMBL/GenBank/DDBJ whole genome shotgun (WGS) entry which is preliminary data.</text>
</comment>
<keyword evidence="3 6" id="KW-0223">Dioxygenase</keyword>
<dbReference type="GO" id="GO:0046872">
    <property type="term" value="F:metal ion binding"/>
    <property type="evidence" value="ECO:0007669"/>
    <property type="project" value="UniProtKB-KW"/>
</dbReference>
<dbReference type="GO" id="GO:0016702">
    <property type="term" value="F:oxidoreductase activity, acting on single donors with incorporation of molecular oxygen, incorporation of two atoms of oxygen"/>
    <property type="evidence" value="ECO:0007669"/>
    <property type="project" value="TreeGrafter"/>
</dbReference>
<dbReference type="InterPro" id="IPR010255">
    <property type="entry name" value="Haem_peroxidase_sf"/>
</dbReference>
<keyword evidence="7" id="KW-1185">Reference proteome</keyword>
<sequence>MEYHVVGLQGDEIQNTLECPGAVWDSIVSYPCGNLDLFNYPRALRDLAPTDEFRLALPDHVDLASLDLYRDRERDVRNYNDSRRALRMEPFQIFVI</sequence>
<protein>
    <submittedName>
        <fullName evidence="6">Alpha-dioxygenase 1</fullName>
    </submittedName>
</protein>
<keyword evidence="2" id="KW-0611">Plant defense</keyword>
<dbReference type="PANTHER" id="PTHR11903:SF11">
    <property type="entry name" value="ALPHA-DIOXYGENASE 1"/>
    <property type="match status" value="1"/>
</dbReference>
<evidence type="ECO:0000313" key="6">
    <source>
        <dbReference type="EMBL" id="PXF41735.1"/>
    </source>
</evidence>
<name>A0A2V3II02_9FLOR</name>
<evidence type="ECO:0000256" key="5">
    <source>
        <dbReference type="ARBA" id="ARBA00023004"/>
    </source>
</evidence>
<dbReference type="Gene3D" id="1.10.640.10">
    <property type="entry name" value="Haem peroxidase domain superfamily, animal type"/>
    <property type="match status" value="1"/>
</dbReference>
<evidence type="ECO:0000256" key="2">
    <source>
        <dbReference type="ARBA" id="ARBA00022821"/>
    </source>
</evidence>
<dbReference type="PANTHER" id="PTHR11903">
    <property type="entry name" value="PROSTAGLANDIN G/H SYNTHASE"/>
    <property type="match status" value="1"/>
</dbReference>
<dbReference type="GO" id="GO:0006979">
    <property type="term" value="P:response to oxidative stress"/>
    <property type="evidence" value="ECO:0007669"/>
    <property type="project" value="InterPro"/>
</dbReference>
<dbReference type="InterPro" id="IPR019791">
    <property type="entry name" value="Haem_peroxidase_animal"/>
</dbReference>
<dbReference type="GO" id="GO:0006952">
    <property type="term" value="P:defense response"/>
    <property type="evidence" value="ECO:0007669"/>
    <property type="project" value="UniProtKB-KW"/>
</dbReference>
<proteinExistence type="predicted"/>
<evidence type="ECO:0000256" key="1">
    <source>
        <dbReference type="ARBA" id="ARBA00022723"/>
    </source>
</evidence>
<gene>
    <name evidence="6" type="ORF">BWQ96_08524</name>
</gene>
<dbReference type="Proteomes" id="UP000247409">
    <property type="component" value="Unassembled WGS sequence"/>
</dbReference>
<dbReference type="AlphaFoldDB" id="A0A2V3II02"/>
<dbReference type="InterPro" id="IPR037120">
    <property type="entry name" value="Haem_peroxidase_sf_animal"/>
</dbReference>
<keyword evidence="5" id="KW-0408">Iron</keyword>
<dbReference type="OrthoDB" id="823504at2759"/>
<dbReference type="InterPro" id="IPR050783">
    <property type="entry name" value="Oxylipin_biosynth_metab"/>
</dbReference>
<dbReference type="EMBL" id="NBIV01000198">
    <property type="protein sequence ID" value="PXF41735.1"/>
    <property type="molecule type" value="Genomic_DNA"/>
</dbReference>